<evidence type="ECO:0000313" key="2">
    <source>
        <dbReference type="EMBL" id="OHU01586.1"/>
    </source>
</evidence>
<accession>A0A1S1K8K8</accession>
<keyword evidence="1" id="KW-0175">Coiled coil</keyword>
<sequence>MPSPTRKRVSDVVMQAIADAITAIENDANLPRTKRQIEAITGRSHDAVARAFVQDRTENSSYRLNNRFEQLTANLTRGDSLNEAAARKDRQTIAELRQKNRDLHNQLDRFATALFARHLESESERPEIELVTRIRRGSRGE</sequence>
<dbReference type="RefSeq" id="WP_070944454.1">
    <property type="nucleotide sequence ID" value="NZ_MLHV01000006.1"/>
</dbReference>
<proteinExistence type="predicted"/>
<dbReference type="AlphaFoldDB" id="A0A1S1K8K8"/>
<dbReference type="OrthoDB" id="5068281at2"/>
<dbReference type="EMBL" id="MLHV01000006">
    <property type="protein sequence ID" value="OHU01586.1"/>
    <property type="molecule type" value="Genomic_DNA"/>
</dbReference>
<evidence type="ECO:0000313" key="3">
    <source>
        <dbReference type="Proteomes" id="UP000179636"/>
    </source>
</evidence>
<reference evidence="2 3" key="1">
    <citation type="submission" date="2016-10" db="EMBL/GenBank/DDBJ databases">
        <title>Evaluation of Human, Animal and Environmental Mycobacterium chelonae Isolates by Core Genome Phylogenomic Analysis, Targeted Gene Comparison, and Anti-microbial Susceptibility Patterns: A Tale of Mistaken Identities.</title>
        <authorList>
            <person name="Fogelson S.B."/>
            <person name="Camus A.C."/>
            <person name="Lorenz W."/>
            <person name="Vasireddy R."/>
            <person name="Vasireddy S."/>
            <person name="Smith T."/>
            <person name="Brown-Elliott B.A."/>
            <person name="Wallace R.J.Jr."/>
            <person name="Hasan N.A."/>
            <person name="Reischl U."/>
            <person name="Sanchez S."/>
        </authorList>
    </citation>
    <scope>NUCLEOTIDE SEQUENCE [LARGE SCALE GENOMIC DNA]</scope>
    <source>
        <strain evidence="2 3">24999</strain>
    </source>
</reference>
<evidence type="ECO:0000256" key="1">
    <source>
        <dbReference type="SAM" id="Coils"/>
    </source>
</evidence>
<feature type="coiled-coil region" evidence="1">
    <location>
        <begin position="86"/>
        <end position="113"/>
    </location>
</feature>
<comment type="caution">
    <text evidence="2">The sequence shown here is derived from an EMBL/GenBank/DDBJ whole genome shotgun (WGS) entry which is preliminary data.</text>
</comment>
<organism evidence="2 3">
    <name type="scientific">Mycobacterium syngnathidarum</name>
    <dbReference type="NCBI Taxonomy" id="1908205"/>
    <lineage>
        <taxon>Bacteria</taxon>
        <taxon>Bacillati</taxon>
        <taxon>Actinomycetota</taxon>
        <taxon>Actinomycetes</taxon>
        <taxon>Mycobacteriales</taxon>
        <taxon>Mycobacteriaceae</taxon>
        <taxon>Mycobacterium</taxon>
    </lineage>
</organism>
<dbReference type="Proteomes" id="UP000179636">
    <property type="component" value="Unassembled WGS sequence"/>
</dbReference>
<gene>
    <name evidence="2" type="ORF">BKG61_08750</name>
</gene>
<protein>
    <submittedName>
        <fullName evidence="2">Uncharacterized protein</fullName>
    </submittedName>
</protein>
<name>A0A1S1K8K8_9MYCO</name>
<keyword evidence="3" id="KW-1185">Reference proteome</keyword>